<gene>
    <name evidence="1" type="ORF">OMM_12514</name>
</gene>
<proteinExistence type="predicted"/>
<dbReference type="AlphaFoldDB" id="A0A1V1NVS1"/>
<name>A0A1V1NVS1_9BACT</name>
<accession>A0A1V1NVS1</accession>
<reference evidence="2" key="1">
    <citation type="submission" date="2012-11" db="EMBL/GenBank/DDBJ databases">
        <authorList>
            <person name="Lucero-Rivera Y.E."/>
            <person name="Tovar-Ramirez D."/>
        </authorList>
    </citation>
    <scope>NUCLEOTIDE SEQUENCE [LARGE SCALE GENOMIC DNA]</scope>
    <source>
        <strain evidence="2">Araruama</strain>
    </source>
</reference>
<evidence type="ECO:0000313" key="2">
    <source>
        <dbReference type="Proteomes" id="UP000189670"/>
    </source>
</evidence>
<dbReference type="Proteomes" id="UP000189670">
    <property type="component" value="Unassembled WGS sequence"/>
</dbReference>
<dbReference type="EMBL" id="ATBP01001835">
    <property type="protein sequence ID" value="ETR66655.1"/>
    <property type="molecule type" value="Genomic_DNA"/>
</dbReference>
<evidence type="ECO:0000313" key="1">
    <source>
        <dbReference type="EMBL" id="ETR66655.1"/>
    </source>
</evidence>
<comment type="caution">
    <text evidence="1">The sequence shown here is derived from an EMBL/GenBank/DDBJ whole genome shotgun (WGS) entry which is preliminary data.</text>
</comment>
<protein>
    <submittedName>
        <fullName evidence="1">Uncharacterized protein</fullName>
    </submittedName>
</protein>
<sequence>MIYWLVRAKWDMVDKINDFLHNNEWINGYESDNYCNEVNSIQKGDLLILVDGSYTIYYGKCSENLKDGITVKIDQWIEINPIFIAEKGAYRKSISKISNAKLKKKLMKLFLKH</sequence>
<organism evidence="1 2">
    <name type="scientific">Candidatus Magnetoglobus multicellularis str. Araruama</name>
    <dbReference type="NCBI Taxonomy" id="890399"/>
    <lineage>
        <taxon>Bacteria</taxon>
        <taxon>Pseudomonadati</taxon>
        <taxon>Thermodesulfobacteriota</taxon>
        <taxon>Desulfobacteria</taxon>
        <taxon>Desulfobacterales</taxon>
        <taxon>Desulfobacteraceae</taxon>
        <taxon>Candidatus Magnetoglobus</taxon>
    </lineage>
</organism>